<dbReference type="AlphaFoldDB" id="A0A7W1XV87"/>
<evidence type="ECO:0000313" key="2">
    <source>
        <dbReference type="Proteomes" id="UP000538292"/>
    </source>
</evidence>
<organism evidence="1 2">
    <name type="scientific">Thermoactinomyces mirandus</name>
    <dbReference type="NCBI Taxonomy" id="2756294"/>
    <lineage>
        <taxon>Bacteria</taxon>
        <taxon>Bacillati</taxon>
        <taxon>Bacillota</taxon>
        <taxon>Bacilli</taxon>
        <taxon>Bacillales</taxon>
        <taxon>Thermoactinomycetaceae</taxon>
        <taxon>Thermoactinomyces</taxon>
    </lineage>
</organism>
<reference evidence="1 2" key="1">
    <citation type="submission" date="2020-07" db="EMBL/GenBank/DDBJ databases">
        <title>Thermoactinomyces phylogeny.</title>
        <authorList>
            <person name="Dunlap C."/>
        </authorList>
    </citation>
    <scope>NUCLEOTIDE SEQUENCE [LARGE SCALE GENOMIC DNA]</scope>
    <source>
        <strain evidence="1 2">AMNI-1</strain>
    </source>
</reference>
<keyword evidence="2" id="KW-1185">Reference proteome</keyword>
<proteinExistence type="predicted"/>
<protein>
    <submittedName>
        <fullName evidence="1">DUF3969 family protein</fullName>
    </submittedName>
</protein>
<dbReference type="RefSeq" id="WP_181742398.1">
    <property type="nucleotide sequence ID" value="NZ_JACEOL010000094.1"/>
</dbReference>
<dbReference type="EMBL" id="JACEOL010000094">
    <property type="protein sequence ID" value="MBA4603927.1"/>
    <property type="molecule type" value="Genomic_DNA"/>
</dbReference>
<accession>A0A7W1XV87</accession>
<dbReference type="InterPro" id="IPR025083">
    <property type="entry name" value="DUF3969"/>
</dbReference>
<dbReference type="Pfam" id="PF13108">
    <property type="entry name" value="DUF3969"/>
    <property type="match status" value="1"/>
</dbReference>
<sequence length="113" mass="12906">MELKILVEGKEEIEHFLSIVQLGILEALEEKIMTIEEAEGYLFNPYSVEKLEELGIDQRVIDIVSLGCELEDVQSLIPDKLFTTIKKLKEETSRNLQVLPKPSLPVNKLIKNN</sequence>
<evidence type="ECO:0000313" key="1">
    <source>
        <dbReference type="EMBL" id="MBA4603927.1"/>
    </source>
</evidence>
<comment type="caution">
    <text evidence="1">The sequence shown here is derived from an EMBL/GenBank/DDBJ whole genome shotgun (WGS) entry which is preliminary data.</text>
</comment>
<gene>
    <name evidence="1" type="ORF">H2C83_16920</name>
</gene>
<dbReference type="Proteomes" id="UP000538292">
    <property type="component" value="Unassembled WGS sequence"/>
</dbReference>
<name>A0A7W1XV87_9BACL</name>